<evidence type="ECO:0000256" key="1">
    <source>
        <dbReference type="ARBA" id="ARBA00022679"/>
    </source>
</evidence>
<feature type="binding site" evidence="5">
    <location>
        <begin position="17"/>
        <end position="21"/>
    </location>
    <ligand>
        <name>ATP</name>
        <dbReference type="ChEBI" id="CHEBI:30616"/>
    </ligand>
</feature>
<dbReference type="GO" id="GO:0004111">
    <property type="term" value="F:creatine kinase activity"/>
    <property type="evidence" value="ECO:0007669"/>
    <property type="project" value="InterPro"/>
</dbReference>
<dbReference type="AlphaFoldDB" id="A0A9D2AWG3"/>
<dbReference type="EMBL" id="DXEU01000114">
    <property type="protein sequence ID" value="HIX52478.1"/>
    <property type="molecule type" value="Genomic_DNA"/>
</dbReference>
<feature type="domain" description="Phosphagen kinase C-terminal" evidence="6">
    <location>
        <begin position="14"/>
        <end position="245"/>
    </location>
</feature>
<evidence type="ECO:0000256" key="2">
    <source>
        <dbReference type="ARBA" id="ARBA00022741"/>
    </source>
</evidence>
<feature type="binding site" evidence="5">
    <location>
        <position position="116"/>
    </location>
    <ligand>
        <name>ATP</name>
        <dbReference type="ChEBI" id="CHEBI:30616"/>
    </ligand>
</feature>
<dbReference type="InterPro" id="IPR000749">
    <property type="entry name" value="ATP-guanido_PTrfase"/>
</dbReference>
<accession>A0A9D2AWG3</accession>
<reference evidence="7" key="2">
    <citation type="submission" date="2021-04" db="EMBL/GenBank/DDBJ databases">
        <authorList>
            <person name="Gilroy R."/>
        </authorList>
    </citation>
    <scope>NUCLEOTIDE SEQUENCE</scope>
    <source>
        <strain evidence="7">ChiGjej4B4-12881</strain>
    </source>
</reference>
<dbReference type="InterPro" id="IPR022414">
    <property type="entry name" value="ATP-guanido_PTrfase_cat"/>
</dbReference>
<dbReference type="Gene3D" id="3.30.590.10">
    <property type="entry name" value="Glutamine synthetase/guanido kinase, catalytic domain"/>
    <property type="match status" value="1"/>
</dbReference>
<gene>
    <name evidence="7" type="ORF">IAA28_06715</name>
</gene>
<evidence type="ECO:0000313" key="8">
    <source>
        <dbReference type="Proteomes" id="UP000886780"/>
    </source>
</evidence>
<keyword evidence="4 5" id="KW-0067">ATP-binding</keyword>
<protein>
    <submittedName>
        <fullName evidence="7">ATP--guanido phosphotransferase</fullName>
    </submittedName>
</protein>
<comment type="caution">
    <text evidence="7">The sequence shown here is derived from an EMBL/GenBank/DDBJ whole genome shotgun (WGS) entry which is preliminary data.</text>
</comment>
<evidence type="ECO:0000256" key="4">
    <source>
        <dbReference type="ARBA" id="ARBA00022840"/>
    </source>
</evidence>
<evidence type="ECO:0000313" key="7">
    <source>
        <dbReference type="EMBL" id="HIX52478.1"/>
    </source>
</evidence>
<comment type="caution">
    <text evidence="5">Lacks conserved residue(s) required for the propagation of feature annotation.</text>
</comment>
<feature type="binding site" evidence="5">
    <location>
        <begin position="198"/>
        <end position="203"/>
    </location>
    <ligand>
        <name>ATP</name>
        <dbReference type="ChEBI" id="CHEBI:30616"/>
    </ligand>
</feature>
<sequence length="346" mass="39602">MLKWYEETDKESPNIVYSRIRLVRNWDEYPFSGKLSREQAGEMVNRLERGMRDFCLEDGRDFDYMPLENLSDLDRRALRERRILNETLAGKKEPAGLILSRDERVSVVLNGDDHIRMQFIAPGMHLKELWREADRADDFINERFDYAYDDKYGFLTAFPTNVGTGLRASAVVHLPSLSSGRKFASLLGEMSRFGASIRGLYGEGDENYGSLYVVSNQKTLGVTEEEIVEIVEKVARQLSSQEQQVRDRARAADSLGLRDEAYKSYGVLRYARRLSWKDAMVFLSRLMAGASDGLLEFAEPCPIFSVMLGIQRANLQKITERPLSREELDVARASYIRAELPELKLA</sequence>
<keyword evidence="3 5" id="KW-0418">Kinase</keyword>
<evidence type="ECO:0000256" key="3">
    <source>
        <dbReference type="ARBA" id="ARBA00022777"/>
    </source>
</evidence>
<dbReference type="GO" id="GO:0005524">
    <property type="term" value="F:ATP binding"/>
    <property type="evidence" value="ECO:0007669"/>
    <property type="project" value="UniProtKB-UniRule"/>
</dbReference>
<proteinExistence type="inferred from homology"/>
<evidence type="ECO:0000256" key="5">
    <source>
        <dbReference type="PROSITE-ProRule" id="PRU00843"/>
    </source>
</evidence>
<dbReference type="PANTHER" id="PTHR11547">
    <property type="entry name" value="ARGININE OR CREATINE KINASE"/>
    <property type="match status" value="1"/>
</dbReference>
<dbReference type="InterPro" id="IPR014746">
    <property type="entry name" value="Gln_synth/guanido_kin_cat_dom"/>
</dbReference>
<reference evidence="7" key="1">
    <citation type="journal article" date="2021" name="PeerJ">
        <title>Extensive microbial diversity within the chicken gut microbiome revealed by metagenomics and culture.</title>
        <authorList>
            <person name="Gilroy R."/>
            <person name="Ravi A."/>
            <person name="Getino M."/>
            <person name="Pursley I."/>
            <person name="Horton D.L."/>
            <person name="Alikhan N.F."/>
            <person name="Baker D."/>
            <person name="Gharbi K."/>
            <person name="Hall N."/>
            <person name="Watson M."/>
            <person name="Adriaenssens E.M."/>
            <person name="Foster-Nyarko E."/>
            <person name="Jarju S."/>
            <person name="Secka A."/>
            <person name="Antonio M."/>
            <person name="Oren A."/>
            <person name="Chaudhuri R.R."/>
            <person name="La Ragione R."/>
            <person name="Hildebrand F."/>
            <person name="Pallen M.J."/>
        </authorList>
    </citation>
    <scope>NUCLEOTIDE SEQUENCE</scope>
    <source>
        <strain evidence="7">ChiGjej4B4-12881</strain>
    </source>
</reference>
<dbReference type="GO" id="GO:0005615">
    <property type="term" value="C:extracellular space"/>
    <property type="evidence" value="ECO:0007669"/>
    <property type="project" value="TreeGrafter"/>
</dbReference>
<keyword evidence="1 5" id="KW-0808">Transferase</keyword>
<feature type="binding site" evidence="5">
    <location>
        <begin position="167"/>
        <end position="171"/>
    </location>
    <ligand>
        <name>ATP</name>
        <dbReference type="ChEBI" id="CHEBI:30616"/>
    </ligand>
</feature>
<dbReference type="CDD" id="cd07930">
    <property type="entry name" value="bacterial_phosphagen_kinase"/>
    <property type="match status" value="1"/>
</dbReference>
<dbReference type="Pfam" id="PF00217">
    <property type="entry name" value="ATP-gua_Ptrans"/>
    <property type="match status" value="1"/>
</dbReference>
<keyword evidence="2 5" id="KW-0547">Nucleotide-binding</keyword>
<dbReference type="PANTHER" id="PTHR11547:SF38">
    <property type="entry name" value="ARGININE KINASE 1-RELATED"/>
    <property type="match status" value="1"/>
</dbReference>
<dbReference type="GO" id="GO:0046314">
    <property type="term" value="P:phosphocreatine biosynthetic process"/>
    <property type="evidence" value="ECO:0007669"/>
    <property type="project" value="InterPro"/>
</dbReference>
<evidence type="ECO:0000259" key="6">
    <source>
        <dbReference type="PROSITE" id="PS51510"/>
    </source>
</evidence>
<comment type="similarity">
    <text evidence="5">Belongs to the ATP:guanido phosphotransferase family.</text>
</comment>
<organism evidence="7 8">
    <name type="scientific">Candidatus Lachnoclostridium stercoripullorum</name>
    <dbReference type="NCBI Taxonomy" id="2838635"/>
    <lineage>
        <taxon>Bacteria</taxon>
        <taxon>Bacillati</taxon>
        <taxon>Bacillota</taxon>
        <taxon>Clostridia</taxon>
        <taxon>Lachnospirales</taxon>
        <taxon>Lachnospiraceae</taxon>
    </lineage>
</organism>
<dbReference type="InterPro" id="IPR023660">
    <property type="entry name" value="Arg_Kinase"/>
</dbReference>
<dbReference type="SUPFAM" id="SSF55931">
    <property type="entry name" value="Glutamine synthetase/guanido kinase"/>
    <property type="match status" value="1"/>
</dbReference>
<name>A0A9D2AWG3_9FIRM</name>
<dbReference type="PROSITE" id="PS51510">
    <property type="entry name" value="PHOSPHAGEN_KINASE_C"/>
    <property type="match status" value="1"/>
</dbReference>
<dbReference type="Proteomes" id="UP000886780">
    <property type="component" value="Unassembled WGS sequence"/>
</dbReference>